<dbReference type="PANTHER" id="PTHR48097">
    <property type="entry name" value="L-THREONINE ALDOLASE-RELATED"/>
    <property type="match status" value="1"/>
</dbReference>
<dbReference type="InterPro" id="IPR015424">
    <property type="entry name" value="PyrdxlP-dep_Trfase"/>
</dbReference>
<keyword evidence="3" id="KW-0663">Pyridoxal phosphate</keyword>
<dbReference type="SUPFAM" id="SSF53383">
    <property type="entry name" value="PLP-dependent transferases"/>
    <property type="match status" value="1"/>
</dbReference>
<dbReference type="InterPro" id="IPR015421">
    <property type="entry name" value="PyrdxlP-dep_Trfase_major"/>
</dbReference>
<proteinExistence type="inferred from homology"/>
<dbReference type="InterPro" id="IPR001597">
    <property type="entry name" value="ArAA_b-elim_lyase/Thr_aldolase"/>
</dbReference>
<dbReference type="OrthoDB" id="10261951at2759"/>
<dbReference type="GO" id="GO:0005829">
    <property type="term" value="C:cytosol"/>
    <property type="evidence" value="ECO:0007669"/>
    <property type="project" value="TreeGrafter"/>
</dbReference>
<accession>A0A812JAG5</accession>
<organism evidence="5 6">
    <name type="scientific">Symbiodinium necroappetens</name>
    <dbReference type="NCBI Taxonomy" id="1628268"/>
    <lineage>
        <taxon>Eukaryota</taxon>
        <taxon>Sar</taxon>
        <taxon>Alveolata</taxon>
        <taxon>Dinophyceae</taxon>
        <taxon>Suessiales</taxon>
        <taxon>Symbiodiniaceae</taxon>
        <taxon>Symbiodinium</taxon>
    </lineage>
</organism>
<evidence type="ECO:0000256" key="2">
    <source>
        <dbReference type="ARBA" id="ARBA00006966"/>
    </source>
</evidence>
<comment type="cofactor">
    <cofactor evidence="1">
        <name>pyridoxal 5'-phosphate</name>
        <dbReference type="ChEBI" id="CHEBI:597326"/>
    </cofactor>
</comment>
<sequence length="298" mass="33316">ESSSGRLFLHPTSHLIHHDCLRDGPAQARLARGKVERLPAFTVEVVGHFARPLCPEHLHSLLRPGDVVVIELPQRMNGGRTCRWETLMEIRRLTAESGARLHMDGARLFEAKPFYGRDVREICALFDSVYISWYKGFGGMAGALLAASDSLISLAADWRSRLGGGLFTFTPQWLDAREQLRCHLGSFTQRFLRLQELVEAMTAEPALSLFLRFEPPAPESCLIHVYLKGSEDMLQAAHDGVLNALGLKLWNRLRGVGYPASFCDDDEEAQSEAGECYFEFNMGPANAQIPISTFLEGW</sequence>
<comment type="similarity">
    <text evidence="2">Belongs to the threonine aldolase family.</text>
</comment>
<evidence type="ECO:0000256" key="1">
    <source>
        <dbReference type="ARBA" id="ARBA00001933"/>
    </source>
</evidence>
<dbReference type="AlphaFoldDB" id="A0A812JAG5"/>
<evidence type="ECO:0000256" key="3">
    <source>
        <dbReference type="ARBA" id="ARBA00022898"/>
    </source>
</evidence>
<evidence type="ECO:0000259" key="4">
    <source>
        <dbReference type="Pfam" id="PF01212"/>
    </source>
</evidence>
<dbReference type="Gene3D" id="3.40.640.10">
    <property type="entry name" value="Type I PLP-dependent aspartate aminotransferase-like (Major domain)"/>
    <property type="match status" value="1"/>
</dbReference>
<evidence type="ECO:0000313" key="5">
    <source>
        <dbReference type="EMBL" id="CAE7201211.1"/>
    </source>
</evidence>
<dbReference type="GO" id="GO:0006545">
    <property type="term" value="P:glycine biosynthetic process"/>
    <property type="evidence" value="ECO:0007669"/>
    <property type="project" value="TreeGrafter"/>
</dbReference>
<feature type="domain" description="Aromatic amino acid beta-eliminating lyase/threonine aldolase" evidence="4">
    <location>
        <begin position="66"/>
        <end position="167"/>
    </location>
</feature>
<gene>
    <name evidence="5" type="primary">ltaA</name>
    <name evidence="5" type="ORF">SNEC2469_LOCUS1566</name>
</gene>
<dbReference type="PANTHER" id="PTHR48097:SF9">
    <property type="entry name" value="L-THREONINE ALDOLASE"/>
    <property type="match status" value="1"/>
</dbReference>
<feature type="non-terminal residue" evidence="5">
    <location>
        <position position="298"/>
    </location>
</feature>
<name>A0A812JAG5_9DINO</name>
<dbReference type="Proteomes" id="UP000601435">
    <property type="component" value="Unassembled WGS sequence"/>
</dbReference>
<dbReference type="Pfam" id="PF01212">
    <property type="entry name" value="Beta_elim_lyase"/>
    <property type="match status" value="1"/>
</dbReference>
<dbReference type="GO" id="GO:0006567">
    <property type="term" value="P:L-threonine catabolic process"/>
    <property type="evidence" value="ECO:0007669"/>
    <property type="project" value="TreeGrafter"/>
</dbReference>
<keyword evidence="6" id="KW-1185">Reference proteome</keyword>
<protein>
    <submittedName>
        <fullName evidence="5">LtaA protein</fullName>
    </submittedName>
</protein>
<dbReference type="GO" id="GO:0008732">
    <property type="term" value="F:L-allo-threonine aldolase activity"/>
    <property type="evidence" value="ECO:0007669"/>
    <property type="project" value="TreeGrafter"/>
</dbReference>
<evidence type="ECO:0000313" key="6">
    <source>
        <dbReference type="Proteomes" id="UP000601435"/>
    </source>
</evidence>
<reference evidence="5" key="1">
    <citation type="submission" date="2021-02" db="EMBL/GenBank/DDBJ databases">
        <authorList>
            <person name="Dougan E. K."/>
            <person name="Rhodes N."/>
            <person name="Thang M."/>
            <person name="Chan C."/>
        </authorList>
    </citation>
    <scope>NUCLEOTIDE SEQUENCE</scope>
</reference>
<dbReference type="EMBL" id="CAJNJA010005902">
    <property type="protein sequence ID" value="CAE7201211.1"/>
    <property type="molecule type" value="Genomic_DNA"/>
</dbReference>
<feature type="non-terminal residue" evidence="5">
    <location>
        <position position="1"/>
    </location>
</feature>
<comment type="caution">
    <text evidence="5">The sequence shown here is derived from an EMBL/GenBank/DDBJ whole genome shotgun (WGS) entry which is preliminary data.</text>
</comment>